<evidence type="ECO:0000313" key="3">
    <source>
        <dbReference type="Proteomes" id="UP001271769"/>
    </source>
</evidence>
<dbReference type="InterPro" id="IPR029058">
    <property type="entry name" value="AB_hydrolase_fold"/>
</dbReference>
<dbReference type="EMBL" id="JAXCLX010000002">
    <property type="protein sequence ID" value="MDY0872927.1"/>
    <property type="molecule type" value="Genomic_DNA"/>
</dbReference>
<feature type="domain" description="AB hydrolase-1" evidence="1">
    <location>
        <begin position="21"/>
        <end position="246"/>
    </location>
</feature>
<dbReference type="PRINTS" id="PR00111">
    <property type="entry name" value="ABHYDROLASE"/>
</dbReference>
<evidence type="ECO:0000259" key="1">
    <source>
        <dbReference type="Pfam" id="PF00561"/>
    </source>
</evidence>
<gene>
    <name evidence="2" type="ORF">SMD31_13375</name>
</gene>
<dbReference type="Proteomes" id="UP001271769">
    <property type="component" value="Unassembled WGS sequence"/>
</dbReference>
<proteinExistence type="predicted"/>
<dbReference type="InterPro" id="IPR000073">
    <property type="entry name" value="AB_hydrolase_1"/>
</dbReference>
<dbReference type="RefSeq" id="WP_320501397.1">
    <property type="nucleotide sequence ID" value="NZ_JAXCLX010000002.1"/>
</dbReference>
<keyword evidence="2" id="KW-0378">Hydrolase</keyword>
<comment type="caution">
    <text evidence="2">The sequence shown here is derived from an EMBL/GenBank/DDBJ whole genome shotgun (WGS) entry which is preliminary data.</text>
</comment>
<dbReference type="PANTHER" id="PTHR43798">
    <property type="entry name" value="MONOACYLGLYCEROL LIPASE"/>
    <property type="match status" value="1"/>
</dbReference>
<protein>
    <submittedName>
        <fullName evidence="2">Alpha/beta fold hydrolase</fullName>
    </submittedName>
</protein>
<dbReference type="PRINTS" id="PR00412">
    <property type="entry name" value="EPOXHYDRLASE"/>
</dbReference>
<dbReference type="SUPFAM" id="SSF53474">
    <property type="entry name" value="alpha/beta-Hydrolases"/>
    <property type="match status" value="1"/>
</dbReference>
<evidence type="ECO:0000313" key="2">
    <source>
        <dbReference type="EMBL" id="MDY0872927.1"/>
    </source>
</evidence>
<name>A0ABU5E018_9PROT</name>
<dbReference type="InterPro" id="IPR050266">
    <property type="entry name" value="AB_hydrolase_sf"/>
</dbReference>
<keyword evidence="3" id="KW-1185">Reference proteome</keyword>
<sequence>MRAQINGTELFITVSGQEDRPALILGHSLATSHEMWGLQATLFARHFRVVNFDMRGHGASAVPGGAYTIDQLADDVIGVADHLRLKRFHFAGLSIGGLIGQSLGYRHGDRLEKLILSSTFTGINGPDAVKLWTDRAAAVRASGPEGQADGTMSRWLSAEFQKANPQTAQWIRDLITSTPANGYAGCADAIRDMNLSAEKLAAIKVPTLVIAGEKDPGATPAEAAKIAAAIPNAKAFVMPGGYHLCNVETPHLFNETVLAFLLGGKNG</sequence>
<reference evidence="2 3" key="1">
    <citation type="journal article" date="2013" name="Antonie Van Leeuwenhoek">
        <title>Dongia rigui sp. nov., isolated from freshwater of a large wetland in Korea.</title>
        <authorList>
            <person name="Baik K.S."/>
            <person name="Hwang Y.M."/>
            <person name="Choi J.S."/>
            <person name="Kwon J."/>
            <person name="Seong C.N."/>
        </authorList>
    </citation>
    <scope>NUCLEOTIDE SEQUENCE [LARGE SCALE GENOMIC DNA]</scope>
    <source>
        <strain evidence="2 3">04SU4-P</strain>
    </source>
</reference>
<dbReference type="Pfam" id="PF00561">
    <property type="entry name" value="Abhydrolase_1"/>
    <property type="match status" value="1"/>
</dbReference>
<organism evidence="2 3">
    <name type="scientific">Dongia rigui</name>
    <dbReference type="NCBI Taxonomy" id="940149"/>
    <lineage>
        <taxon>Bacteria</taxon>
        <taxon>Pseudomonadati</taxon>
        <taxon>Pseudomonadota</taxon>
        <taxon>Alphaproteobacteria</taxon>
        <taxon>Rhodospirillales</taxon>
        <taxon>Dongiaceae</taxon>
        <taxon>Dongia</taxon>
    </lineage>
</organism>
<dbReference type="InterPro" id="IPR000639">
    <property type="entry name" value="Epox_hydrolase-like"/>
</dbReference>
<accession>A0ABU5E018</accession>
<dbReference type="GO" id="GO:0016787">
    <property type="term" value="F:hydrolase activity"/>
    <property type="evidence" value="ECO:0007669"/>
    <property type="project" value="UniProtKB-KW"/>
</dbReference>
<dbReference type="Gene3D" id="3.40.50.1820">
    <property type="entry name" value="alpha/beta hydrolase"/>
    <property type="match status" value="1"/>
</dbReference>